<feature type="region of interest" description="Disordered" evidence="1">
    <location>
        <begin position="243"/>
        <end position="282"/>
    </location>
</feature>
<dbReference type="PhylomeDB" id="A0A022RGV4"/>
<feature type="region of interest" description="Disordered" evidence="1">
    <location>
        <begin position="1"/>
        <end position="54"/>
    </location>
</feature>
<feature type="compositionally biased region" description="Low complexity" evidence="1">
    <location>
        <begin position="20"/>
        <end position="34"/>
    </location>
</feature>
<dbReference type="OMA" id="WRMEMEN"/>
<dbReference type="AlphaFoldDB" id="A0A022RGV4"/>
<name>A0A022RGV4_ERYGU</name>
<evidence type="ECO:0000313" key="3">
    <source>
        <dbReference type="EMBL" id="EYU39229.1"/>
    </source>
</evidence>
<dbReference type="OrthoDB" id="1901794at2759"/>
<dbReference type="SMART" id="SM00595">
    <property type="entry name" value="MADF"/>
    <property type="match status" value="1"/>
</dbReference>
<dbReference type="KEGG" id="egt:105955993"/>
<dbReference type="FunFam" id="1.10.10.60:FF:000152">
    <property type="entry name" value="Trihelix transcription factor ASIL2"/>
    <property type="match status" value="1"/>
</dbReference>
<dbReference type="InterPro" id="IPR001005">
    <property type="entry name" value="SANT/Myb"/>
</dbReference>
<gene>
    <name evidence="3" type="ORF">MIMGU_mgv11b007723mg</name>
</gene>
<dbReference type="Proteomes" id="UP000030748">
    <property type="component" value="Unassembled WGS sequence"/>
</dbReference>
<keyword evidence="4" id="KW-1185">Reference proteome</keyword>
<protein>
    <recommendedName>
        <fullName evidence="2">Myb-like domain-containing protein</fullName>
    </recommendedName>
</protein>
<accession>A0A022RGV4</accession>
<dbReference type="EMBL" id="KI630454">
    <property type="protein sequence ID" value="EYU39229.1"/>
    <property type="molecule type" value="Genomic_DNA"/>
</dbReference>
<dbReference type="PROSITE" id="PS50090">
    <property type="entry name" value="MYB_LIKE"/>
    <property type="match status" value="1"/>
</dbReference>
<feature type="domain" description="Myb-like" evidence="2">
    <location>
        <begin position="53"/>
        <end position="114"/>
    </location>
</feature>
<evidence type="ECO:0000256" key="1">
    <source>
        <dbReference type="SAM" id="MobiDB-lite"/>
    </source>
</evidence>
<organism evidence="3 4">
    <name type="scientific">Erythranthe guttata</name>
    <name type="common">Yellow monkey flower</name>
    <name type="synonym">Mimulus guttatus</name>
    <dbReference type="NCBI Taxonomy" id="4155"/>
    <lineage>
        <taxon>Eukaryota</taxon>
        <taxon>Viridiplantae</taxon>
        <taxon>Streptophyta</taxon>
        <taxon>Embryophyta</taxon>
        <taxon>Tracheophyta</taxon>
        <taxon>Spermatophyta</taxon>
        <taxon>Magnoliopsida</taxon>
        <taxon>eudicotyledons</taxon>
        <taxon>Gunneridae</taxon>
        <taxon>Pentapetalae</taxon>
        <taxon>asterids</taxon>
        <taxon>lamiids</taxon>
        <taxon>Lamiales</taxon>
        <taxon>Phrymaceae</taxon>
        <taxon>Erythranthe</taxon>
    </lineage>
</organism>
<dbReference type="Gene3D" id="1.10.10.60">
    <property type="entry name" value="Homeodomain-like"/>
    <property type="match status" value="1"/>
</dbReference>
<dbReference type="InterPro" id="IPR044822">
    <property type="entry name" value="Myb_DNA-bind_4"/>
</dbReference>
<proteinExistence type="predicted"/>
<dbReference type="PANTHER" id="PTHR31307:SF3">
    <property type="entry name" value="HOMEODOMAIN-LIKE SUPERFAMILY PROTEIN"/>
    <property type="match status" value="1"/>
</dbReference>
<dbReference type="PANTHER" id="PTHR31307">
    <property type="entry name" value="TRIHELIX TRANSCRIPTION FACTOR ASIL2"/>
    <property type="match status" value="1"/>
</dbReference>
<dbReference type="InterPro" id="IPR044823">
    <property type="entry name" value="ASIL1/2-like"/>
</dbReference>
<reference evidence="3 4" key="1">
    <citation type="journal article" date="2013" name="Proc. Natl. Acad. Sci. U.S.A.">
        <title>Fine-scale variation in meiotic recombination in Mimulus inferred from population shotgun sequencing.</title>
        <authorList>
            <person name="Hellsten U."/>
            <person name="Wright K.M."/>
            <person name="Jenkins J."/>
            <person name="Shu S."/>
            <person name="Yuan Y."/>
            <person name="Wessler S.R."/>
            <person name="Schmutz J."/>
            <person name="Willis J.H."/>
            <person name="Rokhsar D.S."/>
        </authorList>
    </citation>
    <scope>NUCLEOTIDE SEQUENCE [LARGE SCALE GENOMIC DNA]</scope>
    <source>
        <strain evidence="4">cv. DUN x IM62</strain>
    </source>
</reference>
<evidence type="ECO:0000259" key="2">
    <source>
        <dbReference type="PROSITE" id="PS50090"/>
    </source>
</evidence>
<feature type="compositionally biased region" description="Pro residues" evidence="1">
    <location>
        <begin position="9"/>
        <end position="19"/>
    </location>
</feature>
<dbReference type="eggNOG" id="KOG4282">
    <property type="taxonomic scope" value="Eukaryota"/>
</dbReference>
<evidence type="ECO:0000313" key="4">
    <source>
        <dbReference type="Proteomes" id="UP000030748"/>
    </source>
</evidence>
<sequence>MAYSSPSTSPSPPPPPQQQHPPSRSHSCSPSLSPKHVPPHPPATESKKSPPVPWSDEETLAIIKAYQEKWYSLKKGQLKAFQWEEVSVTVAARCGLDEPSKTATQCRHKIEKLRKRYRSELQKPYSYSWQYFDLMDQMERGPIPVNARPISAVKSFHGTAALGYDSLYSNSAEYYNGGGESGNESEEKWNMGYNNSNDSVELATRNKSKSINNIVRGEVKSWARTAKRMPIERGFSRSSNRVTKVSRNPMNGKRKQRCYDGDDDVEEEHVPVEDEREESGGGGAMELAAEIRCFTEKFVGMENKKIEMMSETQRYRADIEKKRKEMILHAERKIIDTIDRVFRAS</sequence>
<dbReference type="Pfam" id="PF13837">
    <property type="entry name" value="Myb_DNA-bind_4"/>
    <property type="match status" value="1"/>
</dbReference>